<dbReference type="Gene3D" id="3.40.50.1820">
    <property type="entry name" value="alpha/beta hydrolase"/>
    <property type="match status" value="1"/>
</dbReference>
<sequence>MQLNYQQQGHGFPVLLIHGLFGSLSNLGILAKHLLQLGYQVISVDTLNHGHSPRSTSMDYALQADTIKKLCNHLAIEQCALVGHSMGGKIAMATAQAYPELVKALVVADIAPVSYQHGHQAVFAGLNNVQLDNIRSRADADKQLSVHVQEPGVRQFLLKSLTKTSQGWTWLFDISKLEQAYSQIIDWQAGAAFSKPCLFIKGEQSDYITSQYQAAVTEQFPQAQLKIINGTGHWLHAEKPALFNRLTEQFLAKHI</sequence>
<keyword evidence="1" id="KW-0378">Hydrolase</keyword>
<dbReference type="EMBL" id="BMDY01000001">
    <property type="protein sequence ID" value="GGA92273.1"/>
    <property type="molecule type" value="Genomic_DNA"/>
</dbReference>
<organism evidence="3 4">
    <name type="scientific">Agarivorans gilvus</name>
    <dbReference type="NCBI Taxonomy" id="680279"/>
    <lineage>
        <taxon>Bacteria</taxon>
        <taxon>Pseudomonadati</taxon>
        <taxon>Pseudomonadota</taxon>
        <taxon>Gammaproteobacteria</taxon>
        <taxon>Alteromonadales</taxon>
        <taxon>Alteromonadaceae</taxon>
        <taxon>Agarivorans</taxon>
    </lineage>
</organism>
<dbReference type="SUPFAM" id="SSF53474">
    <property type="entry name" value="alpha/beta-Hydrolases"/>
    <property type="match status" value="1"/>
</dbReference>
<dbReference type="InterPro" id="IPR000073">
    <property type="entry name" value="AB_hydrolase_1"/>
</dbReference>
<accession>A0ABQ1HXB9</accession>
<evidence type="ECO:0000256" key="1">
    <source>
        <dbReference type="ARBA" id="ARBA00022801"/>
    </source>
</evidence>
<dbReference type="Pfam" id="PF00561">
    <property type="entry name" value="Abhydrolase_1"/>
    <property type="match status" value="1"/>
</dbReference>
<dbReference type="RefSeq" id="WP_055731732.1">
    <property type="nucleotide sequence ID" value="NZ_BMDY01000001.1"/>
</dbReference>
<dbReference type="PANTHER" id="PTHR46118">
    <property type="entry name" value="PROTEIN ABHD11"/>
    <property type="match status" value="1"/>
</dbReference>
<dbReference type="PRINTS" id="PR00412">
    <property type="entry name" value="EPOXHYDRLASE"/>
</dbReference>
<comment type="caution">
    <text evidence="3">The sequence shown here is derived from an EMBL/GenBank/DDBJ whole genome shotgun (WGS) entry which is preliminary data.</text>
</comment>
<evidence type="ECO:0000259" key="2">
    <source>
        <dbReference type="Pfam" id="PF00561"/>
    </source>
</evidence>
<gene>
    <name evidence="3" type="ORF">GCM10007414_01150</name>
</gene>
<evidence type="ECO:0000313" key="4">
    <source>
        <dbReference type="Proteomes" id="UP000651977"/>
    </source>
</evidence>
<keyword evidence="4" id="KW-1185">Reference proteome</keyword>
<dbReference type="Proteomes" id="UP000651977">
    <property type="component" value="Unassembled WGS sequence"/>
</dbReference>
<evidence type="ECO:0000313" key="3">
    <source>
        <dbReference type="EMBL" id="GGA92273.1"/>
    </source>
</evidence>
<dbReference type="InterPro" id="IPR029058">
    <property type="entry name" value="AB_hydrolase_fold"/>
</dbReference>
<reference evidence="4" key="1">
    <citation type="journal article" date="2019" name="Int. J. Syst. Evol. Microbiol.">
        <title>The Global Catalogue of Microorganisms (GCM) 10K type strain sequencing project: providing services to taxonomists for standard genome sequencing and annotation.</title>
        <authorList>
            <consortium name="The Broad Institute Genomics Platform"/>
            <consortium name="The Broad Institute Genome Sequencing Center for Infectious Disease"/>
            <person name="Wu L."/>
            <person name="Ma J."/>
        </authorList>
    </citation>
    <scope>NUCLEOTIDE SEQUENCE [LARGE SCALE GENOMIC DNA]</scope>
    <source>
        <strain evidence="4">CGMCC 1.10131</strain>
    </source>
</reference>
<dbReference type="PRINTS" id="PR00111">
    <property type="entry name" value="ABHYDROLASE"/>
</dbReference>
<proteinExistence type="predicted"/>
<feature type="domain" description="AB hydrolase-1" evidence="2">
    <location>
        <begin position="13"/>
        <end position="240"/>
    </location>
</feature>
<protein>
    <submittedName>
        <fullName evidence="3">Acyl-CoA esterase</fullName>
    </submittedName>
</protein>
<dbReference type="InterPro" id="IPR000639">
    <property type="entry name" value="Epox_hydrolase-like"/>
</dbReference>
<name>A0ABQ1HXB9_9ALTE</name>
<dbReference type="PANTHER" id="PTHR46118:SF4">
    <property type="entry name" value="PROTEIN ABHD11"/>
    <property type="match status" value="1"/>
</dbReference>